<dbReference type="GO" id="GO:0031177">
    <property type="term" value="F:phosphopantetheine binding"/>
    <property type="evidence" value="ECO:0007669"/>
    <property type="project" value="InterPro"/>
</dbReference>
<feature type="region of interest" description="Disordered" evidence="5">
    <location>
        <begin position="1573"/>
        <end position="1592"/>
    </location>
</feature>
<dbReference type="Pfam" id="PF00550">
    <property type="entry name" value="PP-binding"/>
    <property type="match status" value="2"/>
</dbReference>
<accession>C7PXQ7</accession>
<dbReference type="eggNOG" id="COG1020">
    <property type="taxonomic scope" value="Bacteria"/>
</dbReference>
<dbReference type="Pfam" id="PF02801">
    <property type="entry name" value="Ketoacyl-synt_C"/>
    <property type="match status" value="1"/>
</dbReference>
<dbReference type="PANTHER" id="PTHR45527">
    <property type="entry name" value="NONRIBOSOMAL PEPTIDE SYNTHETASE"/>
    <property type="match status" value="1"/>
</dbReference>
<dbReference type="OrthoDB" id="3406074at2"/>
<dbReference type="GO" id="GO:0005737">
    <property type="term" value="C:cytoplasm"/>
    <property type="evidence" value="ECO:0007669"/>
    <property type="project" value="TreeGrafter"/>
</dbReference>
<dbReference type="Pfam" id="PF00881">
    <property type="entry name" value="Nitroreductase"/>
    <property type="match status" value="1"/>
</dbReference>
<feature type="domain" description="Carrier" evidence="6">
    <location>
        <begin position="23"/>
        <end position="100"/>
    </location>
</feature>
<evidence type="ECO:0000256" key="4">
    <source>
        <dbReference type="ARBA" id="ARBA00022679"/>
    </source>
</evidence>
<dbReference type="FunFam" id="3.40.50.980:FF:000001">
    <property type="entry name" value="Non-ribosomal peptide synthetase"/>
    <property type="match status" value="1"/>
</dbReference>
<feature type="domain" description="Carrier" evidence="6">
    <location>
        <begin position="1501"/>
        <end position="1576"/>
    </location>
</feature>
<protein>
    <submittedName>
        <fullName evidence="8">Amino acid adenylation domain protein</fullName>
    </submittedName>
</protein>
<feature type="region of interest" description="Disordered" evidence="5">
    <location>
        <begin position="1818"/>
        <end position="1851"/>
    </location>
</feature>
<dbReference type="PANTHER" id="PTHR45527:SF1">
    <property type="entry name" value="FATTY ACID SYNTHASE"/>
    <property type="match status" value="1"/>
</dbReference>
<dbReference type="Gene3D" id="1.10.1200.10">
    <property type="entry name" value="ACP-like"/>
    <property type="match status" value="2"/>
</dbReference>
<dbReference type="CDD" id="cd05930">
    <property type="entry name" value="A_NRPS"/>
    <property type="match status" value="1"/>
</dbReference>
<evidence type="ECO:0000256" key="5">
    <source>
        <dbReference type="SAM" id="MobiDB-lite"/>
    </source>
</evidence>
<name>C7PXQ7_CATAD</name>
<dbReference type="SUPFAM" id="SSF55469">
    <property type="entry name" value="FMN-dependent nitroreductase-like"/>
    <property type="match status" value="1"/>
</dbReference>
<keyword evidence="9" id="KW-1185">Reference proteome</keyword>
<keyword evidence="4" id="KW-0808">Transferase</keyword>
<dbReference type="SUPFAM" id="SSF47336">
    <property type="entry name" value="ACP-like"/>
    <property type="match status" value="2"/>
</dbReference>
<dbReference type="InterPro" id="IPR020806">
    <property type="entry name" value="PKS_PP-bd"/>
</dbReference>
<feature type="region of interest" description="Disordered" evidence="5">
    <location>
        <begin position="1"/>
        <end position="28"/>
    </location>
</feature>
<dbReference type="PROSITE" id="PS52004">
    <property type="entry name" value="KS3_2"/>
    <property type="match status" value="1"/>
</dbReference>
<dbReference type="SUPFAM" id="SSF52777">
    <property type="entry name" value="CoA-dependent acyltransferases"/>
    <property type="match status" value="4"/>
</dbReference>
<dbReference type="EMBL" id="CP001700">
    <property type="protein sequence ID" value="ACU71510.1"/>
    <property type="molecule type" value="Genomic_DNA"/>
</dbReference>
<feature type="domain" description="Ketosynthase family 3 (KS3)" evidence="7">
    <location>
        <begin position="2040"/>
        <end position="2452"/>
    </location>
</feature>
<dbReference type="SMART" id="SM00823">
    <property type="entry name" value="PKS_PP"/>
    <property type="match status" value="2"/>
</dbReference>
<dbReference type="InterPro" id="IPR010071">
    <property type="entry name" value="AA_adenyl_dom"/>
</dbReference>
<dbReference type="NCBIfam" id="TIGR01733">
    <property type="entry name" value="AA-adenyl-dom"/>
    <property type="match status" value="1"/>
</dbReference>
<dbReference type="Pfam" id="PF00109">
    <property type="entry name" value="ketoacyl-synt"/>
    <property type="match status" value="1"/>
</dbReference>
<dbReference type="KEGG" id="cai:Caci_2592"/>
<dbReference type="SMART" id="SM00825">
    <property type="entry name" value="PKS_KS"/>
    <property type="match status" value="1"/>
</dbReference>
<dbReference type="GO" id="GO:0008610">
    <property type="term" value="P:lipid biosynthetic process"/>
    <property type="evidence" value="ECO:0007669"/>
    <property type="project" value="UniProtKB-ARBA"/>
</dbReference>
<dbReference type="InterPro" id="IPR020845">
    <property type="entry name" value="AMP-binding_CS"/>
</dbReference>
<dbReference type="GO" id="GO:0016491">
    <property type="term" value="F:oxidoreductase activity"/>
    <property type="evidence" value="ECO:0007669"/>
    <property type="project" value="InterPro"/>
</dbReference>
<dbReference type="Gene3D" id="3.40.47.10">
    <property type="match status" value="1"/>
</dbReference>
<dbReference type="InterPro" id="IPR023213">
    <property type="entry name" value="CAT-like_dom_sf"/>
</dbReference>
<dbReference type="Gene3D" id="3.30.559.10">
    <property type="entry name" value="Chloramphenicol acetyltransferase-like domain"/>
    <property type="match status" value="2"/>
</dbReference>
<dbReference type="InterPro" id="IPR000873">
    <property type="entry name" value="AMP-dep_synth/lig_dom"/>
</dbReference>
<dbReference type="FunFam" id="3.30.300.30:FF:000010">
    <property type="entry name" value="Enterobactin synthetase component F"/>
    <property type="match status" value="1"/>
</dbReference>
<evidence type="ECO:0000256" key="2">
    <source>
        <dbReference type="ARBA" id="ARBA00022450"/>
    </source>
</evidence>
<feature type="compositionally biased region" description="Polar residues" evidence="5">
    <location>
        <begin position="1"/>
        <end position="12"/>
    </location>
</feature>
<evidence type="ECO:0000256" key="1">
    <source>
        <dbReference type="ARBA" id="ARBA00001957"/>
    </source>
</evidence>
<gene>
    <name evidence="8" type="ordered locus">Caci_2592</name>
</gene>
<keyword evidence="3" id="KW-0597">Phosphoprotein</keyword>
<dbReference type="Gene3D" id="3.30.300.30">
    <property type="match status" value="1"/>
</dbReference>
<dbReference type="InterPro" id="IPR029479">
    <property type="entry name" value="Nitroreductase"/>
</dbReference>
<dbReference type="GO" id="GO:0016746">
    <property type="term" value="F:acyltransferase activity"/>
    <property type="evidence" value="ECO:0007669"/>
    <property type="project" value="InterPro"/>
</dbReference>
<dbReference type="HOGENOM" id="CLU_000908_0_0_11"/>
<dbReference type="InterPro" id="IPR000415">
    <property type="entry name" value="Nitroreductase-like"/>
</dbReference>
<dbReference type="InParanoid" id="C7PXQ7"/>
<proteinExistence type="predicted"/>
<dbReference type="STRING" id="479433.Caci_2592"/>
<evidence type="ECO:0000313" key="8">
    <source>
        <dbReference type="EMBL" id="ACU71510.1"/>
    </source>
</evidence>
<organism evidence="8 9">
    <name type="scientific">Catenulispora acidiphila (strain DSM 44928 / JCM 14897 / NBRC 102108 / NRRL B-24433 / ID139908)</name>
    <dbReference type="NCBI Taxonomy" id="479433"/>
    <lineage>
        <taxon>Bacteria</taxon>
        <taxon>Bacillati</taxon>
        <taxon>Actinomycetota</taxon>
        <taxon>Actinomycetes</taxon>
        <taxon>Catenulisporales</taxon>
        <taxon>Catenulisporaceae</taxon>
        <taxon>Catenulispora</taxon>
    </lineage>
</organism>
<dbReference type="GO" id="GO:0043041">
    <property type="term" value="P:amino acid activation for nonribosomal peptide biosynthetic process"/>
    <property type="evidence" value="ECO:0007669"/>
    <property type="project" value="TreeGrafter"/>
</dbReference>
<dbReference type="CDD" id="cd00833">
    <property type="entry name" value="PKS"/>
    <property type="match status" value="1"/>
</dbReference>
<dbReference type="Pfam" id="PF00501">
    <property type="entry name" value="AMP-binding"/>
    <property type="match status" value="1"/>
</dbReference>
<dbReference type="PROSITE" id="PS50075">
    <property type="entry name" value="CARRIER"/>
    <property type="match status" value="2"/>
</dbReference>
<dbReference type="InterPro" id="IPR014030">
    <property type="entry name" value="Ketoacyl_synth_N"/>
</dbReference>
<dbReference type="InterPro" id="IPR016039">
    <property type="entry name" value="Thiolase-like"/>
</dbReference>
<evidence type="ECO:0000256" key="3">
    <source>
        <dbReference type="ARBA" id="ARBA00022553"/>
    </source>
</evidence>
<dbReference type="InterPro" id="IPR001242">
    <property type="entry name" value="Condensation_dom"/>
</dbReference>
<dbReference type="Pfam" id="PF13193">
    <property type="entry name" value="AMP-binding_C"/>
    <property type="match status" value="1"/>
</dbReference>
<dbReference type="Gene3D" id="3.30.559.30">
    <property type="entry name" value="Nonribosomal peptide synthetase, condensation domain"/>
    <property type="match status" value="3"/>
</dbReference>
<dbReference type="InterPro" id="IPR020841">
    <property type="entry name" value="PKS_Beta-ketoAc_synthase_dom"/>
</dbReference>
<reference evidence="8 9" key="1">
    <citation type="journal article" date="2009" name="Stand. Genomic Sci.">
        <title>Complete genome sequence of Catenulispora acidiphila type strain (ID 139908).</title>
        <authorList>
            <person name="Copeland A."/>
            <person name="Lapidus A."/>
            <person name="Glavina Del Rio T."/>
            <person name="Nolan M."/>
            <person name="Lucas S."/>
            <person name="Chen F."/>
            <person name="Tice H."/>
            <person name="Cheng J.F."/>
            <person name="Bruce D."/>
            <person name="Goodwin L."/>
            <person name="Pitluck S."/>
            <person name="Mikhailova N."/>
            <person name="Pati A."/>
            <person name="Ivanova N."/>
            <person name="Mavromatis K."/>
            <person name="Chen A."/>
            <person name="Palaniappan K."/>
            <person name="Chain P."/>
            <person name="Land M."/>
            <person name="Hauser L."/>
            <person name="Chang Y.J."/>
            <person name="Jeffries C.D."/>
            <person name="Chertkov O."/>
            <person name="Brettin T."/>
            <person name="Detter J.C."/>
            <person name="Han C."/>
            <person name="Ali Z."/>
            <person name="Tindall B.J."/>
            <person name="Goker M."/>
            <person name="Bristow J."/>
            <person name="Eisen J.A."/>
            <person name="Markowitz V."/>
            <person name="Hugenholtz P."/>
            <person name="Kyrpides N.C."/>
            <person name="Klenk H.P."/>
        </authorList>
    </citation>
    <scope>NUCLEOTIDE SEQUENCE [LARGE SCALE GENOMIC DNA]</scope>
    <source>
        <strain evidence="9">DSM 44928 / JCM 14897 / NBRC 102108 / NRRL B-24433 / ID139908</strain>
    </source>
</reference>
<evidence type="ECO:0000259" key="6">
    <source>
        <dbReference type="PROSITE" id="PS50075"/>
    </source>
</evidence>
<dbReference type="eggNOG" id="COG3321">
    <property type="taxonomic scope" value="Bacteria"/>
</dbReference>
<dbReference type="InterPro" id="IPR014031">
    <property type="entry name" value="Ketoacyl_synth_C"/>
</dbReference>
<dbReference type="Proteomes" id="UP000000851">
    <property type="component" value="Chromosome"/>
</dbReference>
<evidence type="ECO:0000313" key="9">
    <source>
        <dbReference type="Proteomes" id="UP000000851"/>
    </source>
</evidence>
<dbReference type="GO" id="GO:0044550">
    <property type="term" value="P:secondary metabolite biosynthetic process"/>
    <property type="evidence" value="ECO:0007669"/>
    <property type="project" value="TreeGrafter"/>
</dbReference>
<dbReference type="InterPro" id="IPR045851">
    <property type="entry name" value="AMP-bd_C_sf"/>
</dbReference>
<sequence>MDSVGTSSTVSTAEDAGSDTDPGSADEVAGSVRRILEGIVPDRAEMLGNGRDLRDLGLDSLAVTRLVLELLAEFEVEVSMADLGRCHAVDDIAALVIGRQQAGGGGGGRPAAVRPDPAARHEPFALTAVQQAYLAGRLPELTADPVGCHIYREFDIEDVDADRLRAAWQRVVEHNSILRSVVTADGRQQVAPDAPAWDLLVHDLAGDKDFLDVRGDLSHRHYPAGLRPPFAIAVSRRPGRSDVVHLSIDAMVTDGRGLDLLLEQWWQVYENPDAVLKPAELEARDCVLALQEQLNSPAWEADLAYWRDRLADLPQGPAVLADPQPSRTVPAGARGARRRPLSAGLDAQQWAAVRERAAGIGVTPTAFVVGVFADVFARHRPGGPFSLVLTTNQRGRLPAAAQEVVGPFTSTCVFVVDDLNGLGLDEVARTVGRRLWEDLDHSLVSGIEALRTLRVRDAVLPVVFTSLLDDSRPSPSDGFAQSVSYALSQTSDVAIDAQMWEANGELRLRWDVSEATAVGVAEVGFAAFVNTLMIACAPKAEHGVFRPLNELQQAYYVAAASGSGPWDGCQVYHAFDVEDLDLARLQDAWAGMIAQYEVLRTEVTADGRLFVRESAPAGWLVPVVDLDADSGLEYGHDLVSRAFPLGRWPRFDLRVTRSAAGSARVHLTVDLIVCDGRSVHFLMRELFRRYAEPEARAEHTEPYESYEAWQQEQLSSEQLPEWKAHWRERAQALPPGPRLPMAQARGGERSRVRHVASVSGWPGLRERVRQQGLSPDAVIVSALTRALAEVFDEPFAVPLVRWSEQFAAWRPGEYTALSWVEHLRDTGVWEQAAANQAVIDADAQCDAVSGLAEIRRAALRRRKTGHAGYPVVITGLLELAGQPLPEGVTSGPWATCTPDVSMDCIAMECGDDELRVFWDVVEADFAPGVVERVFASYLRSLRALADGQDDVDAAGLDPSERRRILFDFNATDRPHRAEGPIHLAFEEQARLRPGAIALRWRDGSLTYRELNRRANAIAAELRGLGVGAGSVAGICVGRGPEMVAGVYGVLKAGGAYLPIEPSLPGERAAGMLAESGASVVLTAGGVLPVAPPAGVAMLDLGSVSDSAATDQNPEPVNGVDDAAYIIYTSGSTGRPKGVVVTHRPLHNLFAWCHRMYGFDSSDVGLSVTSLGFDLSAFDLLGLLGRGAGVYIADEVQQKDPALLLEVLLTEPITFWNSAPTTLAQLAPLFPEPGTAAASKLRLVFLSGDYTPLPLPARLTAAFPSAQLVSLGGATEATIWSNYFPVATVDPDWRSIPYGRPIDNCRYYVLDERLEPCAPGVEGDLFIAGACLSSGYVGRPDLTAERFVLDPHAAEPSELMYRTGDRAAYFPDGVLEFRGRQDGQVKIRGFRVELGEIEHRLRSHAGVADVVVVARPDDAGDRRVVAYVVPEGGAAPSVPELRQYAAQALPDYMVPNVVGFVDRFPATSNGKLDRDALPWPVPTAGAVAPEPAAPAAPAAPTGAAAQVVGEVAALFAELLGVERIETDADLWDQGATSFTMVRVSGMLQERFGRRIAVSTLLSEPTVEGIAQAVAGSEPPTEPEDPSPSDTQLHDIEPASTTIHVDFFDPASRAAFHDGHANLRSVQAPLVELPDVRITKDWYLWRSSRRDFLAEPLPLTELGHLLSLLRPWTDGERDRYLYPSAGDTYAVQVYVRTFADRVAGLPAGVYYYQPSEHGLRLVNATPSANRRTHFFYNREIHDRAAFELHLVGQTRGIEPLYGTDSTRYLAIEAGHIAQLLMTGQAAAGPGLCPIGALAEEPTRADLALDPEHQLLLSFLGGPVTRPTTSPNGPRPPYEATATASAEAPTTHHSAAAAALTPTAAVPAPTTLAAPTPAALTPTPTLAAPSAFGIAAAPATPGIAPAAAAHARSTIAAPGIAAAPAAAAPASAALTTPAVATLATAAPPAAAAPADVAAAHTAASLTAPAVFAAPAEPTALASPAAPAAAARTSTASAVVAPAAPAAPPAPSVPAAAPRTSAASAASAAVAPAVFDIPAATTPRTAIAIVGMAARLPGADDLDTLWRNLSAGRSAVAPLDARRAAALGLPQVRGGFLSDIESFDALRFRIAPSEAAGLDPQARQVLEAVWRCVEDAGRTDALADLGRVGVFVGSMWPDFQLAGADAWRVDGTAAQSGIASDLPNRVSHAFGFTGPSVAVDTSCSSSLTALHLAVQSIRLGECAAAVVAGVNLIAHPYHLALLSGLDLLGRKEAEGAFDGEAPGWTPAEGVAAVLLRPADAAAEDRDLVHAVIEGSWTGHLGTAPRFGAPDAGALTGSLRHALAAAGLTAADIDYVECAAAGAALADAAEIEALGRVFADRARPVAFGTVKPNLGHLESASGMSQLAKVVLQLRHGRLAPTLLASHRSPLISWDPKALRVVDAIEPWPPHTDPAAPPRALINALGATGSLAHIIIRGAK</sequence>
<dbReference type="Gene3D" id="3.40.50.980">
    <property type="match status" value="2"/>
</dbReference>
<dbReference type="SUPFAM" id="SSF56801">
    <property type="entry name" value="Acetyl-CoA synthetase-like"/>
    <property type="match status" value="1"/>
</dbReference>
<comment type="cofactor">
    <cofactor evidence="1">
        <name>pantetheine 4'-phosphate</name>
        <dbReference type="ChEBI" id="CHEBI:47942"/>
    </cofactor>
</comment>
<dbReference type="Gene3D" id="3.40.109.10">
    <property type="entry name" value="NADH Oxidase"/>
    <property type="match status" value="1"/>
</dbReference>
<keyword evidence="2" id="KW-0596">Phosphopantetheine</keyword>
<dbReference type="eggNOG" id="COG0778">
    <property type="taxonomic scope" value="Bacteria"/>
</dbReference>
<dbReference type="CDD" id="cd02142">
    <property type="entry name" value="McbC_SagB-like_oxidoreductase"/>
    <property type="match status" value="1"/>
</dbReference>
<dbReference type="Gene3D" id="2.30.38.10">
    <property type="entry name" value="Luciferase, Domain 3"/>
    <property type="match status" value="1"/>
</dbReference>
<dbReference type="InterPro" id="IPR025110">
    <property type="entry name" value="AMP-bd_C"/>
</dbReference>
<dbReference type="Pfam" id="PF00668">
    <property type="entry name" value="Condensation"/>
    <property type="match status" value="2"/>
</dbReference>
<dbReference type="InterPro" id="IPR009081">
    <property type="entry name" value="PP-bd_ACP"/>
</dbReference>
<dbReference type="PROSITE" id="PS00455">
    <property type="entry name" value="AMP_BINDING"/>
    <property type="match status" value="1"/>
</dbReference>
<dbReference type="InterPro" id="IPR036736">
    <property type="entry name" value="ACP-like_sf"/>
</dbReference>
<feature type="compositionally biased region" description="Low complexity" evidence="5">
    <location>
        <begin position="1837"/>
        <end position="1851"/>
    </location>
</feature>
<dbReference type="SUPFAM" id="SSF53901">
    <property type="entry name" value="Thiolase-like"/>
    <property type="match status" value="1"/>
</dbReference>
<evidence type="ECO:0000259" key="7">
    <source>
        <dbReference type="PROSITE" id="PS52004"/>
    </source>
</evidence>